<reference evidence="2 3" key="1">
    <citation type="submission" date="2018-11" db="EMBL/GenBank/DDBJ databases">
        <authorList>
            <consortium name="Pathogen Informatics"/>
        </authorList>
    </citation>
    <scope>NUCLEOTIDE SEQUENCE [LARGE SCALE GENOMIC DNA]</scope>
</reference>
<gene>
    <name evidence="2" type="ORF">HPBE_LOCUS16581</name>
</gene>
<keyword evidence="3" id="KW-1185">Reference proteome</keyword>
<feature type="region of interest" description="Disordered" evidence="1">
    <location>
        <begin position="14"/>
        <end position="43"/>
    </location>
</feature>
<evidence type="ECO:0000313" key="4">
    <source>
        <dbReference type="WBParaSite" id="HPBE_0001658201-mRNA-1"/>
    </source>
</evidence>
<proteinExistence type="predicted"/>
<accession>A0A3P8EH17</accession>
<accession>A0A183G4V3</accession>
<name>A0A183G4V3_HELPZ</name>
<evidence type="ECO:0000313" key="3">
    <source>
        <dbReference type="Proteomes" id="UP000050761"/>
    </source>
</evidence>
<evidence type="ECO:0000313" key="2">
    <source>
        <dbReference type="EMBL" id="VDP06406.1"/>
    </source>
</evidence>
<dbReference type="AlphaFoldDB" id="A0A183G4V3"/>
<reference evidence="4" key="2">
    <citation type="submission" date="2019-09" db="UniProtKB">
        <authorList>
            <consortium name="WormBaseParasite"/>
        </authorList>
    </citation>
    <scope>IDENTIFICATION</scope>
</reference>
<feature type="compositionally biased region" description="Basic and acidic residues" evidence="1">
    <location>
        <begin position="18"/>
        <end position="43"/>
    </location>
</feature>
<dbReference type="WBParaSite" id="HPBE_0001658201-mRNA-1">
    <property type="protein sequence ID" value="HPBE_0001658201-mRNA-1"/>
    <property type="gene ID" value="HPBE_0001658201"/>
</dbReference>
<protein>
    <submittedName>
        <fullName evidence="2 4">Uncharacterized protein</fullName>
    </submittedName>
</protein>
<evidence type="ECO:0000256" key="1">
    <source>
        <dbReference type="SAM" id="MobiDB-lite"/>
    </source>
</evidence>
<organism evidence="3 4">
    <name type="scientific">Heligmosomoides polygyrus</name>
    <name type="common">Parasitic roundworm</name>
    <dbReference type="NCBI Taxonomy" id="6339"/>
    <lineage>
        <taxon>Eukaryota</taxon>
        <taxon>Metazoa</taxon>
        <taxon>Ecdysozoa</taxon>
        <taxon>Nematoda</taxon>
        <taxon>Chromadorea</taxon>
        <taxon>Rhabditida</taxon>
        <taxon>Rhabditina</taxon>
        <taxon>Rhabditomorpha</taxon>
        <taxon>Strongyloidea</taxon>
        <taxon>Heligmosomidae</taxon>
        <taxon>Heligmosomoides</taxon>
    </lineage>
</organism>
<dbReference type="EMBL" id="UZAH01029502">
    <property type="protein sequence ID" value="VDP06406.1"/>
    <property type="molecule type" value="Genomic_DNA"/>
</dbReference>
<dbReference type="Proteomes" id="UP000050761">
    <property type="component" value="Unassembled WGS sequence"/>
</dbReference>
<sequence length="157" mass="17265">MTIRLAWDAIRNATHPAQQEKRRPCKLGKSDRPEEQPAECDGKETARLSAELQRTACLRSATHKVHRDAHRSPSSHLAPLLIAALTDELGEASREGSCGGGTDGCTYFLGTKRHSCPKDRSVNRDVFTLGEAGYLGHLTAKRHEPEETTLVAAHWDS</sequence>